<proteinExistence type="predicted"/>
<evidence type="ECO:0000313" key="8">
    <source>
        <dbReference type="Proteomes" id="UP000663834"/>
    </source>
</evidence>
<name>A0A816CEJ2_9BILA</name>
<organism evidence="4 8">
    <name type="scientific">Rotaria magnacalcarata</name>
    <dbReference type="NCBI Taxonomy" id="392030"/>
    <lineage>
        <taxon>Eukaryota</taxon>
        <taxon>Metazoa</taxon>
        <taxon>Spiralia</taxon>
        <taxon>Gnathifera</taxon>
        <taxon>Rotifera</taxon>
        <taxon>Eurotatoria</taxon>
        <taxon>Bdelloidea</taxon>
        <taxon>Philodinida</taxon>
        <taxon>Philodinidae</taxon>
        <taxon>Rotaria</taxon>
    </lineage>
</organism>
<feature type="compositionally biased region" description="Low complexity" evidence="1">
    <location>
        <begin position="251"/>
        <end position="268"/>
    </location>
</feature>
<gene>
    <name evidence="6" type="ORF">BYL167_LOCUS2289</name>
    <name evidence="3" type="ORF">CJN711_LOCUS19113</name>
    <name evidence="7" type="ORF">GIL414_LOCUS24586</name>
    <name evidence="4" type="ORF">KQP761_LOCUS24693</name>
    <name evidence="5" type="ORF">MBJ925_LOCUS19717</name>
</gene>
<dbReference type="Proteomes" id="UP000663824">
    <property type="component" value="Unassembled WGS sequence"/>
</dbReference>
<evidence type="ECO:0000256" key="1">
    <source>
        <dbReference type="SAM" id="MobiDB-lite"/>
    </source>
</evidence>
<reference evidence="4" key="1">
    <citation type="submission" date="2021-02" db="EMBL/GenBank/DDBJ databases">
        <authorList>
            <person name="Nowell W R."/>
        </authorList>
    </citation>
    <scope>NUCLEOTIDE SEQUENCE</scope>
</reference>
<dbReference type="Proteomes" id="UP000681967">
    <property type="component" value="Unassembled WGS sequence"/>
</dbReference>
<feature type="domain" description="LicD/FKTN/FKRP nucleotidyltransferase" evidence="2">
    <location>
        <begin position="189"/>
        <end position="259"/>
    </location>
</feature>
<evidence type="ECO:0000313" key="7">
    <source>
        <dbReference type="EMBL" id="CAF4271715.1"/>
    </source>
</evidence>
<evidence type="ECO:0000259" key="2">
    <source>
        <dbReference type="Pfam" id="PF04991"/>
    </source>
</evidence>
<evidence type="ECO:0000313" key="6">
    <source>
        <dbReference type="EMBL" id="CAF3788053.1"/>
    </source>
</evidence>
<evidence type="ECO:0000313" key="5">
    <source>
        <dbReference type="EMBL" id="CAF2087309.1"/>
    </source>
</evidence>
<dbReference type="Proteomes" id="UP000663834">
    <property type="component" value="Unassembled WGS sequence"/>
</dbReference>
<dbReference type="EMBL" id="CAJOBJ010030823">
    <property type="protein sequence ID" value="CAF4271715.1"/>
    <property type="molecule type" value="Genomic_DNA"/>
</dbReference>
<dbReference type="InterPro" id="IPR052942">
    <property type="entry name" value="LPS_cholinephosphotransferase"/>
</dbReference>
<dbReference type="Proteomes" id="UP000663855">
    <property type="component" value="Unassembled WGS sequence"/>
</dbReference>
<dbReference type="Proteomes" id="UP000681720">
    <property type="component" value="Unassembled WGS sequence"/>
</dbReference>
<protein>
    <recommendedName>
        <fullName evidence="2">LicD/FKTN/FKRP nucleotidyltransferase domain-containing protein</fullName>
    </recommendedName>
</protein>
<dbReference type="EMBL" id="CAJNOV010008957">
    <property type="protein sequence ID" value="CAF1344812.1"/>
    <property type="molecule type" value="Genomic_DNA"/>
</dbReference>
<accession>A0A816CEJ2</accession>
<feature type="region of interest" description="Disordered" evidence="1">
    <location>
        <begin position="241"/>
        <end position="272"/>
    </location>
</feature>
<dbReference type="InterPro" id="IPR007074">
    <property type="entry name" value="LicD/FKTN/FKRP_NTP_transf"/>
</dbReference>
<dbReference type="OrthoDB" id="444255at2759"/>
<evidence type="ECO:0000313" key="4">
    <source>
        <dbReference type="EMBL" id="CAF1621176.1"/>
    </source>
</evidence>
<sequence>MYTNPAVFARLFINNRRFWIPCMMLFCLCALSIFLQQSNQVETFLSTQRSHDFPYSYSNSLTYDEVKYLLDQLFDSEIPLVDLQSVWNKIIEIWKQILKKFLRDACELCHENDFYCYESVDLNRYVYYINESFYPINESKRPVGMGIYYYFDLKTLHSVNNSILPTDVSYCDYFHMMQLMMNVQIILHQAQIKYFLTKGTLIGVLRHHDVIPWDTDIDLFIPSSATQKILNSFRQVDSTSVKAPIKPSNKTRTTTRTRTTTPESTTTRMSKDRPSFHNDLVVYRFKNIHRVTSYKIFSLRSPLVNRTNYRWPKIDIFPYEENTTHIYAYPKHQHNLGTMNYLAKSDLEPIYLRILGPLLVPSPRHLRLSLKAMIKLGRSNLFYACEGNTFLHRYNRGPTETWRVPCKELHRTYPFVQNERNLTSSLCFEELKFPQLNQSLSLYQYRCAEDLRRTL</sequence>
<dbReference type="PANTHER" id="PTHR43404">
    <property type="entry name" value="LIPOPOLYSACCHARIDE CHOLINEPHOSPHOTRANSFERASE LICD"/>
    <property type="match status" value="1"/>
</dbReference>
<dbReference type="EMBL" id="CAJOBH010000391">
    <property type="protein sequence ID" value="CAF3788053.1"/>
    <property type="molecule type" value="Genomic_DNA"/>
</dbReference>
<dbReference type="GO" id="GO:0009100">
    <property type="term" value="P:glycoprotein metabolic process"/>
    <property type="evidence" value="ECO:0007669"/>
    <property type="project" value="UniProtKB-ARBA"/>
</dbReference>
<comment type="caution">
    <text evidence="4">The sequence shown here is derived from an EMBL/GenBank/DDBJ whole genome shotgun (WGS) entry which is preliminary data.</text>
</comment>
<dbReference type="PANTHER" id="PTHR43404:SF2">
    <property type="entry name" value="LIPOPOLYSACCHARIDE CHOLINEPHOSPHOTRANSFERASE LICD"/>
    <property type="match status" value="1"/>
</dbReference>
<dbReference type="Pfam" id="PF04991">
    <property type="entry name" value="LicD"/>
    <property type="match status" value="1"/>
</dbReference>
<dbReference type="AlphaFoldDB" id="A0A816CEJ2"/>
<dbReference type="EMBL" id="CAJNRE010010006">
    <property type="protein sequence ID" value="CAF2087309.1"/>
    <property type="molecule type" value="Genomic_DNA"/>
</dbReference>
<evidence type="ECO:0000313" key="3">
    <source>
        <dbReference type="EMBL" id="CAF1344812.1"/>
    </source>
</evidence>
<dbReference type="EMBL" id="CAJNOW010013457">
    <property type="protein sequence ID" value="CAF1621176.1"/>
    <property type="molecule type" value="Genomic_DNA"/>
</dbReference>